<keyword evidence="2" id="KW-1185">Reference proteome</keyword>
<dbReference type="Proteomes" id="UP000789759">
    <property type="component" value="Unassembled WGS sequence"/>
</dbReference>
<sequence>CTLYENKVYLSSEMPPQPQTLDEVDILLPFQYTLKGELFLIRDLQVGLEELYMQLFQDLNDFAAENEFILKLLKIITDFKIATINASCNAFLFKAGIPRTQNKIEAWHQCWDSLVDHAYVEIYTIIKEF</sequence>
<organism evidence="1 2">
    <name type="scientific">Cetraspora pellucida</name>
    <dbReference type="NCBI Taxonomy" id="1433469"/>
    <lineage>
        <taxon>Eukaryota</taxon>
        <taxon>Fungi</taxon>
        <taxon>Fungi incertae sedis</taxon>
        <taxon>Mucoromycota</taxon>
        <taxon>Glomeromycotina</taxon>
        <taxon>Glomeromycetes</taxon>
        <taxon>Diversisporales</taxon>
        <taxon>Gigasporaceae</taxon>
        <taxon>Cetraspora</taxon>
    </lineage>
</organism>
<gene>
    <name evidence="1" type="ORF">CPELLU_LOCUS16573</name>
</gene>
<evidence type="ECO:0000313" key="2">
    <source>
        <dbReference type="Proteomes" id="UP000789759"/>
    </source>
</evidence>
<comment type="caution">
    <text evidence="1">The sequence shown here is derived from an EMBL/GenBank/DDBJ whole genome shotgun (WGS) entry which is preliminary data.</text>
</comment>
<proteinExistence type="predicted"/>
<feature type="non-terminal residue" evidence="1">
    <location>
        <position position="129"/>
    </location>
</feature>
<dbReference type="OrthoDB" id="2430538at2759"/>
<name>A0A9N9P393_9GLOM</name>
<reference evidence="1" key="1">
    <citation type="submission" date="2021-06" db="EMBL/GenBank/DDBJ databases">
        <authorList>
            <person name="Kallberg Y."/>
            <person name="Tangrot J."/>
            <person name="Rosling A."/>
        </authorList>
    </citation>
    <scope>NUCLEOTIDE SEQUENCE</scope>
    <source>
        <strain evidence="1">FL966</strain>
    </source>
</reference>
<accession>A0A9N9P393</accession>
<protein>
    <submittedName>
        <fullName evidence="1">10129_t:CDS:1</fullName>
    </submittedName>
</protein>
<dbReference type="AlphaFoldDB" id="A0A9N9P393"/>
<evidence type="ECO:0000313" key="1">
    <source>
        <dbReference type="EMBL" id="CAG8784136.1"/>
    </source>
</evidence>
<dbReference type="EMBL" id="CAJVQA010024905">
    <property type="protein sequence ID" value="CAG8784136.1"/>
    <property type="molecule type" value="Genomic_DNA"/>
</dbReference>